<reference evidence="1 2" key="1">
    <citation type="journal article" date="2020" name="Phytopathology">
        <title>Genome Sequence Resources of Colletotrichum truncatum, C. plurivorum, C. musicola, and C. sojae: Four Species Pathogenic to Soybean (Glycine max).</title>
        <authorList>
            <person name="Rogerio F."/>
            <person name="Boufleur T.R."/>
            <person name="Ciampi-Guillardi M."/>
            <person name="Sukno S.A."/>
            <person name="Thon M.R."/>
            <person name="Massola Junior N.S."/>
            <person name="Baroncelli R."/>
        </authorList>
    </citation>
    <scope>NUCLEOTIDE SEQUENCE [LARGE SCALE GENOMIC DNA]</scope>
    <source>
        <strain evidence="1 2">CMES1059</strain>
    </source>
</reference>
<evidence type="ECO:0000313" key="2">
    <source>
        <dbReference type="Proteomes" id="UP000805649"/>
    </source>
</evidence>
<organism evidence="1 2">
    <name type="scientific">Colletotrichum truncatum</name>
    <name type="common">Anthracnose fungus</name>
    <name type="synonym">Colletotrichum capsici</name>
    <dbReference type="NCBI Taxonomy" id="5467"/>
    <lineage>
        <taxon>Eukaryota</taxon>
        <taxon>Fungi</taxon>
        <taxon>Dikarya</taxon>
        <taxon>Ascomycota</taxon>
        <taxon>Pezizomycotina</taxon>
        <taxon>Sordariomycetes</taxon>
        <taxon>Hypocreomycetidae</taxon>
        <taxon>Glomerellales</taxon>
        <taxon>Glomerellaceae</taxon>
        <taxon>Colletotrichum</taxon>
        <taxon>Colletotrichum truncatum species complex</taxon>
    </lineage>
</organism>
<proteinExistence type="predicted"/>
<protein>
    <submittedName>
        <fullName evidence="1">Uncharacterized protein</fullName>
    </submittedName>
</protein>
<dbReference type="EMBL" id="VUJX02000015">
    <property type="protein sequence ID" value="KAL0929733.1"/>
    <property type="molecule type" value="Genomic_DNA"/>
</dbReference>
<comment type="caution">
    <text evidence="1">The sequence shown here is derived from an EMBL/GenBank/DDBJ whole genome shotgun (WGS) entry which is preliminary data.</text>
</comment>
<gene>
    <name evidence="1" type="ORF">CTRU02_215376</name>
</gene>
<dbReference type="Proteomes" id="UP000805649">
    <property type="component" value="Unassembled WGS sequence"/>
</dbReference>
<keyword evidence="2" id="KW-1185">Reference proteome</keyword>
<evidence type="ECO:0000313" key="1">
    <source>
        <dbReference type="EMBL" id="KAL0929733.1"/>
    </source>
</evidence>
<name>A0ACC3YD04_COLTU</name>
<sequence length="174" mass="18995">MIQIPSGFPTLQPALITKVNIGDLNDIGVIHNGSRLMHFATPTGTIETVPGFEPAFKAEVNFGADWLSFDPDGAHGRIDLRGIAKTEEGHSIDFRYQGIIEMAPEVKKIFDMQPDAVTVPFGFATGQHQFLVADPALKKLEHSVFVSNGRILVHEKGLTVETRQSLVIAATDMD</sequence>
<accession>A0ACC3YD04</accession>